<proteinExistence type="predicted"/>
<gene>
    <name evidence="1" type="ORF">JOC77_001930</name>
</gene>
<evidence type="ECO:0000313" key="1">
    <source>
        <dbReference type="EMBL" id="MBM7692500.1"/>
    </source>
</evidence>
<accession>A0ABS2QHR1</accession>
<reference evidence="1 2" key="1">
    <citation type="submission" date="2021-01" db="EMBL/GenBank/DDBJ databases">
        <title>Genomic Encyclopedia of Type Strains, Phase IV (KMG-IV): sequencing the most valuable type-strain genomes for metagenomic binning, comparative biology and taxonomic classification.</title>
        <authorList>
            <person name="Goeker M."/>
        </authorList>
    </citation>
    <scope>NUCLEOTIDE SEQUENCE [LARGE SCALE GENOMIC DNA]</scope>
    <source>
        <strain evidence="1 2">DSM 105482</strain>
    </source>
</reference>
<dbReference type="Proteomes" id="UP000823486">
    <property type="component" value="Unassembled WGS sequence"/>
</dbReference>
<organism evidence="1 2">
    <name type="scientific">Peribacillus deserti</name>
    <dbReference type="NCBI Taxonomy" id="673318"/>
    <lineage>
        <taxon>Bacteria</taxon>
        <taxon>Bacillati</taxon>
        <taxon>Bacillota</taxon>
        <taxon>Bacilli</taxon>
        <taxon>Bacillales</taxon>
        <taxon>Bacillaceae</taxon>
        <taxon>Peribacillus</taxon>
    </lineage>
</organism>
<keyword evidence="2" id="KW-1185">Reference proteome</keyword>
<name>A0ABS2QHR1_9BACI</name>
<sequence>MKVYSTWKNSTYLFDFFIEEISNLQEDQITKIAAVKTGIYTKDKQLLWKGKIRVKLNEFGIYPIPEDLSGIGLPGSVLKMLVIELRRYIKPQKPFL</sequence>
<dbReference type="RefSeq" id="WP_204542222.1">
    <property type="nucleotide sequence ID" value="NZ_JAFBFI010000007.1"/>
</dbReference>
<protein>
    <submittedName>
        <fullName evidence="1">Uncharacterized protein</fullName>
    </submittedName>
</protein>
<evidence type="ECO:0000313" key="2">
    <source>
        <dbReference type="Proteomes" id="UP000823486"/>
    </source>
</evidence>
<dbReference type="EMBL" id="JAFBFI010000007">
    <property type="protein sequence ID" value="MBM7692500.1"/>
    <property type="molecule type" value="Genomic_DNA"/>
</dbReference>
<comment type="caution">
    <text evidence="1">The sequence shown here is derived from an EMBL/GenBank/DDBJ whole genome shotgun (WGS) entry which is preliminary data.</text>
</comment>